<dbReference type="Proteomes" id="UP000095751">
    <property type="component" value="Unassembled WGS sequence"/>
</dbReference>
<accession>A0A1E7FZX5</accession>
<evidence type="ECO:0008006" key="3">
    <source>
        <dbReference type="Google" id="ProtNLM"/>
    </source>
</evidence>
<dbReference type="SUPFAM" id="SSF82171">
    <property type="entry name" value="DPP6 N-terminal domain-like"/>
    <property type="match status" value="1"/>
</dbReference>
<evidence type="ECO:0000313" key="1">
    <source>
        <dbReference type="EMBL" id="OEU23664.1"/>
    </source>
</evidence>
<dbReference type="AlphaFoldDB" id="A0A1E7FZX5"/>
<organism evidence="1 2">
    <name type="scientific">Fragilariopsis cylindrus CCMP1102</name>
    <dbReference type="NCBI Taxonomy" id="635003"/>
    <lineage>
        <taxon>Eukaryota</taxon>
        <taxon>Sar</taxon>
        <taxon>Stramenopiles</taxon>
        <taxon>Ochrophyta</taxon>
        <taxon>Bacillariophyta</taxon>
        <taxon>Bacillariophyceae</taxon>
        <taxon>Bacillariophycidae</taxon>
        <taxon>Bacillariales</taxon>
        <taxon>Bacillariaceae</taxon>
        <taxon>Fragilariopsis</taxon>
    </lineage>
</organism>
<gene>
    <name evidence="1" type="ORF">FRACYDRAFT_233836</name>
</gene>
<name>A0A1E7FZX5_9STRA</name>
<reference evidence="1 2" key="1">
    <citation type="submission" date="2016-09" db="EMBL/GenBank/DDBJ databases">
        <title>Extensive genetic diversity and differential bi-allelic expression allows diatom success in the polar Southern Ocean.</title>
        <authorList>
            <consortium name="DOE Joint Genome Institute"/>
            <person name="Mock T."/>
            <person name="Otillar R.P."/>
            <person name="Strauss J."/>
            <person name="Dupont C."/>
            <person name="Frickenhaus S."/>
            <person name="Maumus F."/>
            <person name="Mcmullan M."/>
            <person name="Sanges R."/>
            <person name="Schmutz J."/>
            <person name="Toseland A."/>
            <person name="Valas R."/>
            <person name="Veluchamy A."/>
            <person name="Ward B.J."/>
            <person name="Allen A."/>
            <person name="Barry K."/>
            <person name="Falciatore A."/>
            <person name="Ferrante M."/>
            <person name="Fortunato A.E."/>
            <person name="Gloeckner G."/>
            <person name="Gruber A."/>
            <person name="Hipkin R."/>
            <person name="Janech M."/>
            <person name="Kroth P."/>
            <person name="Leese F."/>
            <person name="Lindquist E."/>
            <person name="Lyon B.R."/>
            <person name="Martin J."/>
            <person name="Mayer C."/>
            <person name="Parker M."/>
            <person name="Quesneville H."/>
            <person name="Raymond J."/>
            <person name="Uhlig C."/>
            <person name="Valentin K.U."/>
            <person name="Worden A.Z."/>
            <person name="Armbrust E.V."/>
            <person name="Bowler C."/>
            <person name="Green B."/>
            <person name="Moulton V."/>
            <person name="Van Oosterhout C."/>
            <person name="Grigoriev I."/>
        </authorList>
    </citation>
    <scope>NUCLEOTIDE SEQUENCE [LARGE SCALE GENOMIC DNA]</scope>
    <source>
        <strain evidence="1 2">CCMP1102</strain>
    </source>
</reference>
<proteinExistence type="predicted"/>
<protein>
    <recommendedName>
        <fullName evidence="3">WD40 repeat-like protein</fullName>
    </recommendedName>
</protein>
<keyword evidence="2" id="KW-1185">Reference proteome</keyword>
<dbReference type="KEGG" id="fcy:FRACYDRAFT_233836"/>
<dbReference type="Gene3D" id="2.130.10.10">
    <property type="entry name" value="YVTN repeat-like/Quinoprotein amine dehydrogenase"/>
    <property type="match status" value="1"/>
</dbReference>
<dbReference type="InterPro" id="IPR015943">
    <property type="entry name" value="WD40/YVTN_repeat-like_dom_sf"/>
</dbReference>
<dbReference type="InParanoid" id="A0A1E7FZX5"/>
<evidence type="ECO:0000313" key="2">
    <source>
        <dbReference type="Proteomes" id="UP000095751"/>
    </source>
</evidence>
<sequence length="456" mass="51973">MSTNGIATLTRNKIAEEPPSLVLSFGNILEKFPEFLIHVLPYIEDRKVWTSIASGSKDVYEKSKVFLPPWPKFKLRVLCGYSNKLCNPVWSPDGSQIACIMLYSRPQHPVYNKVVIFDQRRGLLRSDNNEQGWLSRSVARLKFSQDGSILVSYDRNERLVKIWDYNSTNGYYQKLQEWNIKQELRIHQDKYGAPFRIDISPCSNYVVVLSNRHVLLKDVQNNGNTVKSIVLPENELGKQIMFSHIDGHHSILIRTNNTANKKVLIKIWRPRDVVDEDDPDITSPLIIILEQSNKWYHDSDFALSCDNSMIAMYGDNSMIEMYGGEKDKIQLFPIDNDNKSTIKSKFTLKQSFSRGRCRGSSSSSNQFTSDGKVISYFNENGFGFWNINTGREITDQVNISIDFGVVNFAPAGSSGQRVLVQDQACTIGGFYIASLWESSTAQKESKTTKTTQIRIK</sequence>
<dbReference type="EMBL" id="KV784353">
    <property type="protein sequence ID" value="OEU23664.1"/>
    <property type="molecule type" value="Genomic_DNA"/>
</dbReference>